<dbReference type="InterPro" id="IPR059120">
    <property type="entry name" value="Cullin-like_AB"/>
</dbReference>
<keyword evidence="6" id="KW-1185">Reference proteome</keyword>
<evidence type="ECO:0000256" key="1">
    <source>
        <dbReference type="ARBA" id="ARBA00006019"/>
    </source>
</evidence>
<dbReference type="SUPFAM" id="SSF46785">
    <property type="entry name" value="Winged helix' DNA-binding domain"/>
    <property type="match status" value="1"/>
</dbReference>
<protein>
    <submittedName>
        <fullName evidence="5">Cullin-3</fullName>
    </submittedName>
</protein>
<evidence type="ECO:0000256" key="2">
    <source>
        <dbReference type="PROSITE-ProRule" id="PRU00330"/>
    </source>
</evidence>
<evidence type="ECO:0000259" key="4">
    <source>
        <dbReference type="PROSITE" id="PS50069"/>
    </source>
</evidence>
<proteinExistence type="inferred from homology"/>
<name>A0ABX6EXI9_KLUMA</name>
<gene>
    <name evidence="5" type="primary">CUL3</name>
    <name evidence="5" type="ORF">FIM1_2483</name>
</gene>
<dbReference type="InterPro" id="IPR036317">
    <property type="entry name" value="Cullin_homology_sf"/>
</dbReference>
<dbReference type="InterPro" id="IPR016159">
    <property type="entry name" value="Cullin_repeat-like_dom_sf"/>
</dbReference>
<dbReference type="Gene3D" id="1.10.10.10">
    <property type="entry name" value="Winged helix-like DNA-binding domain superfamily/Winged helix DNA-binding domain"/>
    <property type="match status" value="1"/>
</dbReference>
<evidence type="ECO:0000313" key="6">
    <source>
        <dbReference type="Proteomes" id="UP000422736"/>
    </source>
</evidence>
<sequence>MPNIKPIISSRRYSRKVESTNEHWEILEDGINKIFQGKVSELSFEKLYTTVYGLVLNKNGPQLQRMLSKLLSYHFGIVRDTLEQQTGLDALESLNLQWDEQKVYLRQISDVFIYMDLVYSKRENKPDVSSLGSRLFVNQVIEPVSDMLKESLIDEINKARTTFNEYAGLEIVKNAISVLAKLEMKEGMSSIFLTDFEPFLLERSEIYYKSLHERLQQSQEDNGWKDFNALLRLLNVEDEMCKRIFDDQDTILKFHKIAEKALVSDNIEEIAAYSLRNIVKNSQIKEMSTLMSLSSSLKDRIVILERLSNCITDDVNSIQVDNTIRKKSGAAVKWIQDLISLKIRYYDLVSQLSNDQALTYKYINEAFGKSINEIKVFPEFLSLYFDTLLKSPDSNLKENITVVKNCIYFFKLFKDKDTFEVIYRQQLSRRLLQQKSDISEEQELILLLQEDVGASYTSKLRGMLRDLHLSKAFIQKNKKMLPSNQLELNILTQMFWPLQKSDMNKQVNIPDSLISLKSDFEKCYTMVHSGRLLEWMYHLSTIEIAYQFRDSYHELSMQMYCGIIFLLFKDHQSLTFDEIVELTNLPVQEVRRNLISMSIAPKTRILRKSPPGKTVSNEDVFSINQEFSAPQRKVKVLMVLMNSNNGRPLTPNENSRTSIDKKLLDSRLSVVNATITRIMKQERKLHHSQLQERVSASVNLFEVNTSMFKTSLEYLINNEYIQRDFDNTTLYHYLP</sequence>
<dbReference type="PROSITE" id="PS50069">
    <property type="entry name" value="CULLIN_2"/>
    <property type="match status" value="1"/>
</dbReference>
<dbReference type="Gene3D" id="1.20.1310.10">
    <property type="entry name" value="Cullin Repeats"/>
    <property type="match status" value="4"/>
</dbReference>
<dbReference type="Gene3D" id="3.30.230.130">
    <property type="entry name" value="Cullin, Chain C, Domain 2"/>
    <property type="match status" value="1"/>
</dbReference>
<dbReference type="Pfam" id="PF26557">
    <property type="entry name" value="Cullin_AB"/>
    <property type="match status" value="1"/>
</dbReference>
<reference evidence="5 6" key="2">
    <citation type="submission" date="2019-11" db="EMBL/GenBank/DDBJ databases">
        <authorList>
            <person name="Lu H."/>
        </authorList>
    </citation>
    <scope>NUCLEOTIDE SEQUENCE [LARGE SCALE GENOMIC DNA]</scope>
    <source>
        <strain evidence="5 6">FIM1</strain>
    </source>
</reference>
<dbReference type="InterPro" id="IPR019559">
    <property type="entry name" value="Cullin_neddylation_domain"/>
</dbReference>
<accession>A0ABX6EXI9</accession>
<dbReference type="InterPro" id="IPR016158">
    <property type="entry name" value="Cullin_homology"/>
</dbReference>
<comment type="similarity">
    <text evidence="1 2 3">Belongs to the cullin family.</text>
</comment>
<feature type="domain" description="Cullin family profile" evidence="4">
    <location>
        <begin position="376"/>
        <end position="598"/>
    </location>
</feature>
<dbReference type="InterPro" id="IPR036390">
    <property type="entry name" value="WH_DNA-bd_sf"/>
</dbReference>
<dbReference type="Proteomes" id="UP000422736">
    <property type="component" value="Chromosome 4"/>
</dbReference>
<dbReference type="EMBL" id="CP015057">
    <property type="protein sequence ID" value="QGN15787.1"/>
    <property type="molecule type" value="Genomic_DNA"/>
</dbReference>
<dbReference type="SUPFAM" id="SSF74788">
    <property type="entry name" value="Cullin repeat-like"/>
    <property type="match status" value="1"/>
</dbReference>
<dbReference type="Pfam" id="PF10557">
    <property type="entry name" value="Cullin_Nedd8"/>
    <property type="match status" value="1"/>
</dbReference>
<dbReference type="InterPro" id="IPR036388">
    <property type="entry name" value="WH-like_DNA-bd_sf"/>
</dbReference>
<dbReference type="SMART" id="SM00182">
    <property type="entry name" value="CULLIN"/>
    <property type="match status" value="1"/>
</dbReference>
<organism evidence="5 6">
    <name type="scientific">Kluyveromyces marxianus</name>
    <name type="common">Yeast</name>
    <name type="synonym">Candida kefyr</name>
    <dbReference type="NCBI Taxonomy" id="4911"/>
    <lineage>
        <taxon>Eukaryota</taxon>
        <taxon>Fungi</taxon>
        <taxon>Dikarya</taxon>
        <taxon>Ascomycota</taxon>
        <taxon>Saccharomycotina</taxon>
        <taxon>Saccharomycetes</taxon>
        <taxon>Saccharomycetales</taxon>
        <taxon>Saccharomycetaceae</taxon>
        <taxon>Kluyveromyces</taxon>
    </lineage>
</organism>
<reference evidence="5 6" key="1">
    <citation type="submission" date="2016-03" db="EMBL/GenBank/DDBJ databases">
        <title>How can Kluyveromyces marxianus grow so fast - potential evolutionary course in Saccharomyces Complex revealed by comparative genomics.</title>
        <authorList>
            <person name="Mo W."/>
            <person name="Lu W."/>
            <person name="Yang X."/>
            <person name="Qi J."/>
            <person name="Lv H."/>
        </authorList>
    </citation>
    <scope>NUCLEOTIDE SEQUENCE [LARGE SCALE GENOMIC DNA]</scope>
    <source>
        <strain evidence="5 6">FIM1</strain>
    </source>
</reference>
<dbReference type="SUPFAM" id="SSF75632">
    <property type="entry name" value="Cullin homology domain"/>
    <property type="match status" value="1"/>
</dbReference>
<dbReference type="InterPro" id="IPR045093">
    <property type="entry name" value="Cullin"/>
</dbReference>
<dbReference type="PANTHER" id="PTHR11932">
    <property type="entry name" value="CULLIN"/>
    <property type="match status" value="1"/>
</dbReference>
<dbReference type="Pfam" id="PF00888">
    <property type="entry name" value="Cullin"/>
    <property type="match status" value="1"/>
</dbReference>
<dbReference type="SMART" id="SM00884">
    <property type="entry name" value="Cullin_Nedd8"/>
    <property type="match status" value="1"/>
</dbReference>
<evidence type="ECO:0000313" key="5">
    <source>
        <dbReference type="EMBL" id="QGN15787.1"/>
    </source>
</evidence>
<evidence type="ECO:0000256" key="3">
    <source>
        <dbReference type="RuleBase" id="RU003829"/>
    </source>
</evidence>
<dbReference type="InterPro" id="IPR001373">
    <property type="entry name" value="Cullin_N"/>
</dbReference>